<name>A0A843WJ62_COLES</name>
<accession>A0A843WJ62</accession>
<comment type="caution">
    <text evidence="2">The sequence shown here is derived from an EMBL/GenBank/DDBJ whole genome shotgun (WGS) entry which is preliminary data.</text>
</comment>
<keyword evidence="1" id="KW-0812">Transmembrane</keyword>
<protein>
    <submittedName>
        <fullName evidence="2">Uncharacterized protein</fullName>
    </submittedName>
</protein>
<dbReference type="AlphaFoldDB" id="A0A843WJ62"/>
<sequence>MLDQKEKYLKKQDHLSTTIRGLPTASDRSETLCSGRVFLSTDARVAVDRVEVMWFGRLVCVLVKVFPRIALCRFWRRFFPRVLSVVLGYRCVAPAVLSVLFG</sequence>
<evidence type="ECO:0000313" key="3">
    <source>
        <dbReference type="Proteomes" id="UP000652761"/>
    </source>
</evidence>
<evidence type="ECO:0000313" key="2">
    <source>
        <dbReference type="EMBL" id="MQM07637.1"/>
    </source>
</evidence>
<gene>
    <name evidence="2" type="ORF">Taro_040478</name>
</gene>
<dbReference type="Proteomes" id="UP000652761">
    <property type="component" value="Unassembled WGS sequence"/>
</dbReference>
<reference evidence="2" key="1">
    <citation type="submission" date="2017-07" db="EMBL/GenBank/DDBJ databases">
        <title>Taro Niue Genome Assembly and Annotation.</title>
        <authorList>
            <person name="Atibalentja N."/>
            <person name="Keating K."/>
            <person name="Fields C.J."/>
        </authorList>
    </citation>
    <scope>NUCLEOTIDE SEQUENCE</scope>
    <source>
        <strain evidence="2">Niue_2</strain>
        <tissue evidence="2">Leaf</tissue>
    </source>
</reference>
<feature type="transmembrane region" description="Helical" evidence="1">
    <location>
        <begin position="78"/>
        <end position="101"/>
    </location>
</feature>
<organism evidence="2 3">
    <name type="scientific">Colocasia esculenta</name>
    <name type="common">Wild taro</name>
    <name type="synonym">Arum esculentum</name>
    <dbReference type="NCBI Taxonomy" id="4460"/>
    <lineage>
        <taxon>Eukaryota</taxon>
        <taxon>Viridiplantae</taxon>
        <taxon>Streptophyta</taxon>
        <taxon>Embryophyta</taxon>
        <taxon>Tracheophyta</taxon>
        <taxon>Spermatophyta</taxon>
        <taxon>Magnoliopsida</taxon>
        <taxon>Liliopsida</taxon>
        <taxon>Araceae</taxon>
        <taxon>Aroideae</taxon>
        <taxon>Colocasieae</taxon>
        <taxon>Colocasia</taxon>
    </lineage>
</organism>
<keyword evidence="3" id="KW-1185">Reference proteome</keyword>
<keyword evidence="1" id="KW-1133">Transmembrane helix</keyword>
<proteinExistence type="predicted"/>
<dbReference type="EMBL" id="NMUH01003919">
    <property type="protein sequence ID" value="MQM07637.1"/>
    <property type="molecule type" value="Genomic_DNA"/>
</dbReference>
<evidence type="ECO:0000256" key="1">
    <source>
        <dbReference type="SAM" id="Phobius"/>
    </source>
</evidence>
<keyword evidence="1" id="KW-0472">Membrane</keyword>